<dbReference type="PANTHER" id="PTHR33116">
    <property type="entry name" value="REVERSE TRANSCRIPTASE ZINC-BINDING DOMAIN-CONTAINING PROTEIN-RELATED-RELATED"/>
    <property type="match status" value="1"/>
</dbReference>
<evidence type="ECO:0000259" key="1">
    <source>
        <dbReference type="PROSITE" id="PS50878"/>
    </source>
</evidence>
<dbReference type="OrthoDB" id="1409033at2759"/>
<evidence type="ECO:0000313" key="3">
    <source>
        <dbReference type="Proteomes" id="UP000245207"/>
    </source>
</evidence>
<dbReference type="InterPro" id="IPR043502">
    <property type="entry name" value="DNA/RNA_pol_sf"/>
</dbReference>
<dbReference type="Pfam" id="PF13966">
    <property type="entry name" value="zf-RVT"/>
    <property type="match status" value="1"/>
</dbReference>
<sequence length="1081" mass="125478">MHEATGRSGGIVSMWDKKVFQKLSVLKHRNILVVHGIIKSNGMKVGMVNVYAPQKIDDKRAVWKELERIIRQDSSLWIVGGDFNCVRDRSERKSSKFDAVSSNEFNDFLDDLDLHEYGLQGRKFTFVAGNKCSRIDRIFVSLNFVNEWPNAEYRALPRGKSDHSPLILKVEYRNFGPKPFKFFNSWLDREGFEEMIVSNANRFYESSCPDLFLLHKLKFIRRAIVEWKSRFLKLEEEEVQSIRVDLEELDMEVVTRDLREEEQWVYCEGNRRLREIEIGVQKDLRQKARVKWARDGDENSSFFHGVVNKRRVSNCIPGIMANGVWVTKPNLVKREVFSFFRDKFVEDMEARPNLVCNDLKTISNAEADSLVCSFTQKEIKEAVFECGSDKAPGPDGFNFRFIKRFWHLFEGDFMKIFQQFHESGTISRGVGSSFITLIPKVENPVGLGEYRPITLIGVISKVISKVLTNRLKTVMESVTYETQSAFLSGRYILDGPMIISEVMSWAKRRGNDLFLFKIDFEKAYDNVHWGFLISIMKQMRFPDRWCNWIHGVLASAASSVLVNGSPTFEFSCSKGIRQGDPISPFLFIIVMEALSSIIRRACHMGMFEGVRLPNNGPVLSHLLYADDAMVMGEWSQANFNSLRRMLRVFRLCSGLRININKSTLYGIGKPIMEVQAKALWLGCRYGEVPFKYLGILVGDEIGKIHWVAWDKVARSKALGGLGLNRLLDCNYSMMFKWIWRYKVEENVLWKRVIEALHVSNRRWDMIPWNKQSSGPWSKIVKTAYATQVQGTRFINMIRGTIGNGLDIRFWLDTWISDEPLKDLFPSLFRLERNKWCKVADRLGNANGGGVIQWEWKRYPALDDETRELIECHRLVTAIRLNQRNDSWRWNSGSNVTYTVKEARKWLRNEERNPIGDNYKWCKWLPSKCNVFMWRTSLDRIPTANNLARRNINMGDGSCRFCGEADESTDHIFTACMYTNGLWNGLVAWLKIPPMLLFSVKDILRSIELLPLSSSRKEIIYGILIIMCWKIWVNRNEIIFKQGKAIASKLMADVKAISFLWFNSRSKKDKVDWNKWCSFDVT</sequence>
<dbReference type="GO" id="GO:0003964">
    <property type="term" value="F:RNA-directed DNA polymerase activity"/>
    <property type="evidence" value="ECO:0007669"/>
    <property type="project" value="UniProtKB-KW"/>
</dbReference>
<dbReference type="EMBL" id="PKPP01002059">
    <property type="protein sequence ID" value="PWA77919.1"/>
    <property type="molecule type" value="Genomic_DNA"/>
</dbReference>
<dbReference type="Proteomes" id="UP000245207">
    <property type="component" value="Unassembled WGS sequence"/>
</dbReference>
<dbReference type="CDD" id="cd01650">
    <property type="entry name" value="RT_nLTR_like"/>
    <property type="match status" value="1"/>
</dbReference>
<dbReference type="PANTHER" id="PTHR33116:SF78">
    <property type="entry name" value="OS12G0587133 PROTEIN"/>
    <property type="match status" value="1"/>
</dbReference>
<dbReference type="Pfam" id="PF14529">
    <property type="entry name" value="Exo_endo_phos_2"/>
    <property type="match status" value="1"/>
</dbReference>
<keyword evidence="2" id="KW-0695">RNA-directed DNA polymerase</keyword>
<keyword evidence="2" id="KW-0548">Nucleotidyltransferase</keyword>
<reference evidence="2 3" key="1">
    <citation type="journal article" date="2018" name="Mol. Plant">
        <title>The genome of Artemisia annua provides insight into the evolution of Asteraceae family and artemisinin biosynthesis.</title>
        <authorList>
            <person name="Shen Q."/>
            <person name="Zhang L."/>
            <person name="Liao Z."/>
            <person name="Wang S."/>
            <person name="Yan T."/>
            <person name="Shi P."/>
            <person name="Liu M."/>
            <person name="Fu X."/>
            <person name="Pan Q."/>
            <person name="Wang Y."/>
            <person name="Lv Z."/>
            <person name="Lu X."/>
            <person name="Zhang F."/>
            <person name="Jiang W."/>
            <person name="Ma Y."/>
            <person name="Chen M."/>
            <person name="Hao X."/>
            <person name="Li L."/>
            <person name="Tang Y."/>
            <person name="Lv G."/>
            <person name="Zhou Y."/>
            <person name="Sun X."/>
            <person name="Brodelius P.E."/>
            <person name="Rose J.K.C."/>
            <person name="Tang K."/>
        </authorList>
    </citation>
    <scope>NUCLEOTIDE SEQUENCE [LARGE SCALE GENOMIC DNA]</scope>
    <source>
        <strain evidence="3">cv. Huhao1</strain>
        <tissue evidence="2">Leaf</tissue>
    </source>
</reference>
<evidence type="ECO:0000313" key="2">
    <source>
        <dbReference type="EMBL" id="PWA77919.1"/>
    </source>
</evidence>
<feature type="domain" description="Reverse transcriptase" evidence="1">
    <location>
        <begin position="419"/>
        <end position="697"/>
    </location>
</feature>
<organism evidence="2 3">
    <name type="scientific">Artemisia annua</name>
    <name type="common">Sweet wormwood</name>
    <dbReference type="NCBI Taxonomy" id="35608"/>
    <lineage>
        <taxon>Eukaryota</taxon>
        <taxon>Viridiplantae</taxon>
        <taxon>Streptophyta</taxon>
        <taxon>Embryophyta</taxon>
        <taxon>Tracheophyta</taxon>
        <taxon>Spermatophyta</taxon>
        <taxon>Magnoliopsida</taxon>
        <taxon>eudicotyledons</taxon>
        <taxon>Gunneridae</taxon>
        <taxon>Pentapetalae</taxon>
        <taxon>asterids</taxon>
        <taxon>campanulids</taxon>
        <taxon>Asterales</taxon>
        <taxon>Asteraceae</taxon>
        <taxon>Asteroideae</taxon>
        <taxon>Anthemideae</taxon>
        <taxon>Artemisiinae</taxon>
        <taxon>Artemisia</taxon>
    </lineage>
</organism>
<dbReference type="SUPFAM" id="SSF56219">
    <property type="entry name" value="DNase I-like"/>
    <property type="match status" value="1"/>
</dbReference>
<name>A0A2U1NWP4_ARTAN</name>
<dbReference type="STRING" id="35608.A0A2U1NWP4"/>
<comment type="caution">
    <text evidence="2">The sequence shown here is derived from an EMBL/GenBank/DDBJ whole genome shotgun (WGS) entry which is preliminary data.</text>
</comment>
<accession>A0A2U1NWP4</accession>
<keyword evidence="2" id="KW-0808">Transferase</keyword>
<dbReference type="InterPro" id="IPR000477">
    <property type="entry name" value="RT_dom"/>
</dbReference>
<dbReference type="SUPFAM" id="SSF56672">
    <property type="entry name" value="DNA/RNA polymerases"/>
    <property type="match status" value="1"/>
</dbReference>
<proteinExistence type="predicted"/>
<dbReference type="InterPro" id="IPR026960">
    <property type="entry name" value="RVT-Znf"/>
</dbReference>
<gene>
    <name evidence="2" type="ORF">CTI12_AA219590</name>
</gene>
<protein>
    <submittedName>
        <fullName evidence="2">RNA-directed DNA polymerase, eukaryota, Nucleotide-binding alpha-beta plait domain protein</fullName>
    </submittedName>
</protein>
<keyword evidence="3" id="KW-1185">Reference proteome</keyword>
<dbReference type="Gene3D" id="3.60.10.10">
    <property type="entry name" value="Endonuclease/exonuclease/phosphatase"/>
    <property type="match status" value="1"/>
</dbReference>
<dbReference type="AlphaFoldDB" id="A0A2U1NWP4"/>
<dbReference type="PROSITE" id="PS50878">
    <property type="entry name" value="RT_POL"/>
    <property type="match status" value="1"/>
</dbReference>
<dbReference type="InterPro" id="IPR036691">
    <property type="entry name" value="Endo/exonu/phosph_ase_sf"/>
</dbReference>
<dbReference type="InterPro" id="IPR005135">
    <property type="entry name" value="Endo/exonuclease/phosphatase"/>
</dbReference>
<dbReference type="Pfam" id="PF00078">
    <property type="entry name" value="RVT_1"/>
    <property type="match status" value="1"/>
</dbReference>